<dbReference type="InterPro" id="IPR019557">
    <property type="entry name" value="AminoTfrase-like_pln_mobile"/>
</dbReference>
<sequence length="1079" mass="120974">MRSGGSSSARPEQDEDYVPPTDVEEHPIESSRASASSSGAGASSSRGRRRSGLDPVPEVLGVPDTPLLKGLGEHISALCRNQERTPISGWRCTWKNVLTFYQVASPALRDALGRTPLGSFLTIPRIQSDRRLIAALCERWFGDTNTFHFPCCELAITPLDFVMLTGIQMVGEVIPPLPDISMDQAVALMGVSPATVASDSGWEAGKVKLSWLGSILGEVALAVIDLDSPAFTSILRVFLLFILGSCFFMTDRSCVDASFLSLMDPIDRFDTFDWGGAIYASILAGLSRVSRGGGRSARFFYPFLEMWAHEYLDPFRPTLRIPDITSFPRSSRWSAPCSKVDSHLLDKAREELDRLTMRRVTLRPFVDLEDMIRLLCRGVRRFLGRRVAFSYLGTCEYFLGERVLHQCDGEFRIPLPPPEMTPILDHDAFMGEMRTAGVPIHHLAGEVVTHSFYLSWFRGVSIGPIMHPFSTRPGATEVGGKLVEKYFQMRPLLAILEEDNRALTEENARLRGRCATFEDPSVTLAEIPPHQCRPRPDLSFDFDADSAHVKMMTRISGHLARQTRSLSFGTSIQDFSTHPDMMEYSVCGIDDSASVFHTLPNLENHQYYDKRLKRWMNSLDSTKQEAFHKLKFGNVASLFDVKINGHLVEALLGCWNLEFHVFRLGAFELSPTLEEYGRLLSVPFDQGRIVLPTHRASWKTKASSFLGVKRGFLEKLDGAPGSWPQYRFRALALAVVGHVLFPLSFNYIDMQVLEVVEQIMTGHSFVPMLLAETFRALDRCVQKRGGFFRGCISLLQIWILEHLKFCNPLATPAFMRQDLIKSHCSFSNIPPFLDSPESWYDQLITLAPDVLVWKCSWLHVVEVLSGTSGRNHLILIGLRGSSQYFPNRVVRQFGRTQGIPVIEAITDVVDFGPSSEKLLSRLLVGWRSRVKSTFGDDQESLVTGEYVRWLTDCCIPYVPPPHPCVGEKRKEPMSTVPTEDQPNYKELEERITSLLAENVGLKAEVAKMGVEAAAYQDCIRDLRAQVNVLEAVNEEFQYFQNPIGGKKSSSQEVILKLNAELARLRHKLKDQGGASSDSD</sequence>
<feature type="compositionally biased region" description="Low complexity" evidence="1">
    <location>
        <begin position="30"/>
        <end position="45"/>
    </location>
</feature>
<evidence type="ECO:0000259" key="3">
    <source>
        <dbReference type="Pfam" id="PF24924"/>
    </source>
</evidence>
<feature type="domain" description="Aminotransferase-like plant mobile" evidence="2">
    <location>
        <begin position="125"/>
        <end position="414"/>
    </location>
</feature>
<evidence type="ECO:0008006" key="6">
    <source>
        <dbReference type="Google" id="ProtNLM"/>
    </source>
</evidence>
<protein>
    <recommendedName>
        <fullName evidence="6">Aminotransferase-like plant mobile domain-containing protein</fullName>
    </recommendedName>
</protein>
<dbReference type="PANTHER" id="PTHR46033">
    <property type="entry name" value="PROTEIN MAIN-LIKE 2"/>
    <property type="match status" value="1"/>
</dbReference>
<keyword evidence="5" id="KW-1185">Reference proteome</keyword>
<dbReference type="PANTHER" id="PTHR46033:SF8">
    <property type="entry name" value="PROTEIN MAINTENANCE OF MERISTEMS-LIKE"/>
    <property type="match status" value="1"/>
</dbReference>
<reference evidence="4 5" key="1">
    <citation type="submission" date="2020-04" db="EMBL/GenBank/DDBJ databases">
        <title>Plant Genome Project.</title>
        <authorList>
            <person name="Zhang R.-G."/>
        </authorList>
    </citation>
    <scope>NUCLEOTIDE SEQUENCE [LARGE SCALE GENOMIC DNA]</scope>
    <source>
        <strain evidence="4">YNK0</strain>
        <tissue evidence="4">Leaf</tissue>
    </source>
</reference>
<dbReference type="InterPro" id="IPR056647">
    <property type="entry name" value="DUF7745"/>
</dbReference>
<dbReference type="AlphaFoldDB" id="A0A834ZJ48"/>
<evidence type="ECO:0000256" key="1">
    <source>
        <dbReference type="SAM" id="MobiDB-lite"/>
    </source>
</evidence>
<organism evidence="4 5">
    <name type="scientific">Tetracentron sinense</name>
    <name type="common">Spur-leaf</name>
    <dbReference type="NCBI Taxonomy" id="13715"/>
    <lineage>
        <taxon>Eukaryota</taxon>
        <taxon>Viridiplantae</taxon>
        <taxon>Streptophyta</taxon>
        <taxon>Embryophyta</taxon>
        <taxon>Tracheophyta</taxon>
        <taxon>Spermatophyta</taxon>
        <taxon>Magnoliopsida</taxon>
        <taxon>Trochodendrales</taxon>
        <taxon>Trochodendraceae</taxon>
        <taxon>Tetracentron</taxon>
    </lineage>
</organism>
<dbReference type="Pfam" id="PF24924">
    <property type="entry name" value="DUF7745"/>
    <property type="match status" value="2"/>
</dbReference>
<name>A0A834ZJ48_TETSI</name>
<dbReference type="EMBL" id="JABCRI010000007">
    <property type="protein sequence ID" value="KAF8403612.1"/>
    <property type="molecule type" value="Genomic_DNA"/>
</dbReference>
<dbReference type="GO" id="GO:0010073">
    <property type="term" value="P:meristem maintenance"/>
    <property type="evidence" value="ECO:0007669"/>
    <property type="project" value="InterPro"/>
</dbReference>
<dbReference type="InterPro" id="IPR044824">
    <property type="entry name" value="MAIN-like"/>
</dbReference>
<dbReference type="Proteomes" id="UP000655225">
    <property type="component" value="Unassembled WGS sequence"/>
</dbReference>
<feature type="domain" description="DUF7745" evidence="3">
    <location>
        <begin position="729"/>
        <end position="951"/>
    </location>
</feature>
<evidence type="ECO:0000259" key="2">
    <source>
        <dbReference type="Pfam" id="PF10536"/>
    </source>
</evidence>
<comment type="caution">
    <text evidence="4">The sequence shown here is derived from an EMBL/GenBank/DDBJ whole genome shotgun (WGS) entry which is preliminary data.</text>
</comment>
<feature type="domain" description="DUF7745" evidence="3">
    <location>
        <begin position="613"/>
        <end position="688"/>
    </location>
</feature>
<dbReference type="Pfam" id="PF10536">
    <property type="entry name" value="PMD"/>
    <property type="match status" value="1"/>
</dbReference>
<feature type="region of interest" description="Disordered" evidence="1">
    <location>
        <begin position="1"/>
        <end position="61"/>
    </location>
</feature>
<gene>
    <name evidence="4" type="ORF">HHK36_011716</name>
</gene>
<feature type="compositionally biased region" description="Polar residues" evidence="1">
    <location>
        <begin position="1"/>
        <end position="10"/>
    </location>
</feature>
<accession>A0A834ZJ48</accession>
<proteinExistence type="predicted"/>
<evidence type="ECO:0000313" key="4">
    <source>
        <dbReference type="EMBL" id="KAF8403612.1"/>
    </source>
</evidence>
<evidence type="ECO:0000313" key="5">
    <source>
        <dbReference type="Proteomes" id="UP000655225"/>
    </source>
</evidence>